<evidence type="ECO:0000313" key="1">
    <source>
        <dbReference type="EMBL" id="KAF2019364.1"/>
    </source>
</evidence>
<dbReference type="GeneID" id="54278267"/>
<evidence type="ECO:0000313" key="2">
    <source>
        <dbReference type="Proteomes" id="UP000799778"/>
    </source>
</evidence>
<organism evidence="1 2">
    <name type="scientific">Aaosphaeria arxii CBS 175.79</name>
    <dbReference type="NCBI Taxonomy" id="1450172"/>
    <lineage>
        <taxon>Eukaryota</taxon>
        <taxon>Fungi</taxon>
        <taxon>Dikarya</taxon>
        <taxon>Ascomycota</taxon>
        <taxon>Pezizomycotina</taxon>
        <taxon>Dothideomycetes</taxon>
        <taxon>Pleosporomycetidae</taxon>
        <taxon>Pleosporales</taxon>
        <taxon>Pleosporales incertae sedis</taxon>
        <taxon>Aaosphaeria</taxon>
    </lineage>
</organism>
<accession>A0A6A5Y4C8</accession>
<dbReference type="Proteomes" id="UP000799778">
    <property type="component" value="Unassembled WGS sequence"/>
</dbReference>
<keyword evidence="2" id="KW-1185">Reference proteome</keyword>
<dbReference type="EMBL" id="ML978067">
    <property type="protein sequence ID" value="KAF2019364.1"/>
    <property type="molecule type" value="Genomic_DNA"/>
</dbReference>
<proteinExistence type="predicted"/>
<gene>
    <name evidence="1" type="ORF">BU24DRAFT_118392</name>
</gene>
<protein>
    <submittedName>
        <fullName evidence="1">Uncharacterized protein</fullName>
    </submittedName>
</protein>
<sequence length="182" mass="19827">MNKLPLNTLKSCLPITSFPTPLPISLEDLQTAMTTMSSNIISLTTSISQALTTPSRPTCADTSCQRPVVPRPRDDKAVLCLQHERQLKQSVLTMIQGWRKDGVPTGGSPVSGWIPEYHGQSQTGYEVEESAVGLLAGRQDELTAALAKVQQGLAEVQQMLEEYGSRKAEQLEEGRTPSDVSF</sequence>
<dbReference type="RefSeq" id="XP_033387703.1">
    <property type="nucleotide sequence ID" value="XM_033520870.1"/>
</dbReference>
<reference evidence="1" key="1">
    <citation type="journal article" date="2020" name="Stud. Mycol.">
        <title>101 Dothideomycetes genomes: a test case for predicting lifestyles and emergence of pathogens.</title>
        <authorList>
            <person name="Haridas S."/>
            <person name="Albert R."/>
            <person name="Binder M."/>
            <person name="Bloem J."/>
            <person name="Labutti K."/>
            <person name="Salamov A."/>
            <person name="Andreopoulos B."/>
            <person name="Baker S."/>
            <person name="Barry K."/>
            <person name="Bills G."/>
            <person name="Bluhm B."/>
            <person name="Cannon C."/>
            <person name="Castanera R."/>
            <person name="Culley D."/>
            <person name="Daum C."/>
            <person name="Ezra D."/>
            <person name="Gonzalez J."/>
            <person name="Henrissat B."/>
            <person name="Kuo A."/>
            <person name="Liang C."/>
            <person name="Lipzen A."/>
            <person name="Lutzoni F."/>
            <person name="Magnuson J."/>
            <person name="Mondo S."/>
            <person name="Nolan M."/>
            <person name="Ohm R."/>
            <person name="Pangilinan J."/>
            <person name="Park H.-J."/>
            <person name="Ramirez L."/>
            <person name="Alfaro M."/>
            <person name="Sun H."/>
            <person name="Tritt A."/>
            <person name="Yoshinaga Y."/>
            <person name="Zwiers L.-H."/>
            <person name="Turgeon B."/>
            <person name="Goodwin S."/>
            <person name="Spatafora J."/>
            <person name="Crous P."/>
            <person name="Grigoriev I."/>
        </authorList>
    </citation>
    <scope>NUCLEOTIDE SEQUENCE</scope>
    <source>
        <strain evidence="1">CBS 175.79</strain>
    </source>
</reference>
<dbReference type="AlphaFoldDB" id="A0A6A5Y4C8"/>
<name>A0A6A5Y4C8_9PLEO</name>